<dbReference type="AlphaFoldDB" id="A0A964E6W2"/>
<keyword evidence="2" id="KW-1185">Reference proteome</keyword>
<protein>
    <recommendedName>
        <fullName evidence="3">HNH endonuclease</fullName>
    </recommendedName>
</protein>
<sequence length="331" mass="37571">MASEFSVKTIDMLSRRSALRCANPDCDKLTTGPNTDLNKSTNIGEAAHIYGANAGSARFRIEMSNIERAAISNGIWLCRDCHGLVDKDEQRFPVELLFLWKETHDAKITREIGKPGDLLRLNLIEKDMEDFKQLPPLVREIIKDKPEKWEYLLTVELLDSLLSPVLRKARYLRSSLLNDPLKRLEPEQFPNWSSDKMTEVTNSVETLKNLLGELVASWGPLGEPGDVKRIVHACELYARCANRLLQIAEETAFTIVPENFKSVPILLSESVLHVLSRFPEIPKFIRSILAEENPVGPYHYELVIDLPAGWAEKMVEAIESGRQVLIQNGRW</sequence>
<dbReference type="RefSeq" id="WP_227310737.1">
    <property type="nucleotide sequence ID" value="NZ_JAESVA010000020.1"/>
</dbReference>
<comment type="caution">
    <text evidence="1">The sequence shown here is derived from an EMBL/GenBank/DDBJ whole genome shotgun (WGS) entry which is preliminary data.</text>
</comment>
<evidence type="ECO:0000313" key="2">
    <source>
        <dbReference type="Proteomes" id="UP000721844"/>
    </source>
</evidence>
<organism evidence="1 2">
    <name type="scientific">Acidisoma cellulosilyticum</name>
    <dbReference type="NCBI Taxonomy" id="2802395"/>
    <lineage>
        <taxon>Bacteria</taxon>
        <taxon>Pseudomonadati</taxon>
        <taxon>Pseudomonadota</taxon>
        <taxon>Alphaproteobacteria</taxon>
        <taxon>Acetobacterales</taxon>
        <taxon>Acidocellaceae</taxon>
        <taxon>Acidisoma</taxon>
    </lineage>
</organism>
<dbReference type="EMBL" id="JAESVA010000020">
    <property type="protein sequence ID" value="MCB8883996.1"/>
    <property type="molecule type" value="Genomic_DNA"/>
</dbReference>
<evidence type="ECO:0008006" key="3">
    <source>
        <dbReference type="Google" id="ProtNLM"/>
    </source>
</evidence>
<dbReference type="Proteomes" id="UP000721844">
    <property type="component" value="Unassembled WGS sequence"/>
</dbReference>
<name>A0A964E6W2_9PROT</name>
<gene>
    <name evidence="1" type="ORF">ACELLULO517_27410</name>
</gene>
<evidence type="ECO:0000313" key="1">
    <source>
        <dbReference type="EMBL" id="MCB8883996.1"/>
    </source>
</evidence>
<reference evidence="1 2" key="1">
    <citation type="journal article" date="2021" name="Microorganisms">
        <title>Acidisoma silvae sp. nov. and Acidisomacellulosilytica sp. nov., Two Acidophilic Bacteria Isolated from Decaying Wood, Hydrolyzing Cellulose and Producing Poly-3-hydroxybutyrate.</title>
        <authorList>
            <person name="Mieszkin S."/>
            <person name="Pouder E."/>
            <person name="Uroz S."/>
            <person name="Simon-Colin C."/>
            <person name="Alain K."/>
        </authorList>
    </citation>
    <scope>NUCLEOTIDE SEQUENCE [LARGE SCALE GENOMIC DNA]</scope>
    <source>
        <strain evidence="1 2">HW T5.17</strain>
    </source>
</reference>
<accession>A0A964E6W2</accession>
<proteinExistence type="predicted"/>